<feature type="transmembrane region" description="Helical" evidence="2">
    <location>
        <begin position="201"/>
        <end position="219"/>
    </location>
</feature>
<protein>
    <submittedName>
        <fullName evidence="3">Uncharacterized protein</fullName>
    </submittedName>
</protein>
<comment type="caution">
    <text evidence="3">The sequence shown here is derived from an EMBL/GenBank/DDBJ whole genome shotgun (WGS) entry which is preliminary data.</text>
</comment>
<dbReference type="RefSeq" id="WP_226726824.1">
    <property type="nucleotide sequence ID" value="NZ_JAJAUY010000032.1"/>
</dbReference>
<evidence type="ECO:0000256" key="2">
    <source>
        <dbReference type="SAM" id="Phobius"/>
    </source>
</evidence>
<proteinExistence type="predicted"/>
<organism evidence="3 4">
    <name type="scientific">Streptomyces antimicrobicus</name>
    <dbReference type="NCBI Taxonomy" id="2883108"/>
    <lineage>
        <taxon>Bacteria</taxon>
        <taxon>Bacillati</taxon>
        <taxon>Actinomycetota</taxon>
        <taxon>Actinomycetes</taxon>
        <taxon>Kitasatosporales</taxon>
        <taxon>Streptomycetaceae</taxon>
        <taxon>Streptomyces</taxon>
    </lineage>
</organism>
<feature type="region of interest" description="Disordered" evidence="1">
    <location>
        <begin position="568"/>
        <end position="588"/>
    </location>
</feature>
<feature type="region of interest" description="Disordered" evidence="1">
    <location>
        <begin position="1"/>
        <end position="25"/>
    </location>
</feature>
<dbReference type="EMBL" id="JAJAUY010000032">
    <property type="protein sequence ID" value="MCB5179953.1"/>
    <property type="molecule type" value="Genomic_DNA"/>
</dbReference>
<reference evidence="3 4" key="1">
    <citation type="submission" date="2021-10" db="EMBL/GenBank/DDBJ databases">
        <title>Streptomyces sp. strain SMC 277, a novel streptomycete isolated from soil.</title>
        <authorList>
            <person name="Chanama M."/>
        </authorList>
    </citation>
    <scope>NUCLEOTIDE SEQUENCE [LARGE SCALE GENOMIC DNA]</scope>
    <source>
        <strain evidence="3 4">SMC 277</strain>
    </source>
</reference>
<sequence>MTDIPLPPQPSGSWVDPRAGRPPVHPSVSEAGRLLCAGTYLDAGYRERVVEELYVHEERLVAPAYGFDTTRVLAHALRARRMELGWAAGILGAWFVGSVITSGVLTFLLVPFLLLTLARWLRGRDLPLLRFLGVVVRVYAWWMLAVIVIAVIGIGLALGGAFGDLMGVGALFLTDSLTGSSGSADPFAGPGGGGSSGGGGLALWMLPVSFAGLVVLVSLQQSQVARVITGELSRHRYADQAGDPAEAAPGARFERIRRRIRAEQHSPLVMYDVNDPLCGAGEPFHPWHLSVELRPREDLGPDRKPTPVTNARIVERIVPLLQALRVPSPHGSAQAEAAVQDRLRELVIDECVFVPVDGLPHRDSAPLSPQFFAEQRAVAVEEGGERRRHFLRVRVGGWDEDLVVTVFVRVHTQGGMLMLEVAPHVLNPVHVRFYNADADAHRYLNNNALGRAVWALVRTPASFGSSVATLARGLAGWWRIVTGGHGGARPEGPRVSVRELAAQDNGSIFHLMDADRYLKTIQDRVVHGVILALHEAGWHTEEFARRSAITIASGGTYIHSVHDSAFSVGGTGAQNTTHATRGNEGRGK</sequence>
<accession>A0ABS8B5Q2</accession>
<feature type="compositionally biased region" description="Pro residues" evidence="1">
    <location>
        <begin position="1"/>
        <end position="10"/>
    </location>
</feature>
<feature type="transmembrane region" description="Helical" evidence="2">
    <location>
        <begin position="91"/>
        <end position="118"/>
    </location>
</feature>
<name>A0ABS8B5Q2_9ACTN</name>
<keyword evidence="4" id="KW-1185">Reference proteome</keyword>
<dbReference type="Proteomes" id="UP001199054">
    <property type="component" value="Unassembled WGS sequence"/>
</dbReference>
<evidence type="ECO:0000313" key="3">
    <source>
        <dbReference type="EMBL" id="MCB5179953.1"/>
    </source>
</evidence>
<keyword evidence="2" id="KW-0472">Membrane</keyword>
<evidence type="ECO:0000313" key="4">
    <source>
        <dbReference type="Proteomes" id="UP001199054"/>
    </source>
</evidence>
<evidence type="ECO:0000256" key="1">
    <source>
        <dbReference type="SAM" id="MobiDB-lite"/>
    </source>
</evidence>
<keyword evidence="2" id="KW-0812">Transmembrane</keyword>
<keyword evidence="2" id="KW-1133">Transmembrane helix</keyword>
<feature type="transmembrane region" description="Helical" evidence="2">
    <location>
        <begin position="139"/>
        <end position="162"/>
    </location>
</feature>
<gene>
    <name evidence="3" type="ORF">LG632_11250</name>
</gene>